<dbReference type="GO" id="GO:0042910">
    <property type="term" value="F:xenobiotic transmembrane transporter activity"/>
    <property type="evidence" value="ECO:0007669"/>
    <property type="project" value="TreeGrafter"/>
</dbReference>
<feature type="transmembrane region" description="Helical" evidence="7">
    <location>
        <begin position="386"/>
        <end position="407"/>
    </location>
</feature>
<feature type="transmembrane region" description="Helical" evidence="7">
    <location>
        <begin position="957"/>
        <end position="977"/>
    </location>
</feature>
<dbReference type="NCBIfam" id="TIGR00914">
    <property type="entry name" value="2A0601"/>
    <property type="match status" value="1"/>
</dbReference>
<dbReference type="PANTHER" id="PTHR32063:SF24">
    <property type="entry name" value="CATION EFFLUX SYSTEM (ACRB_ACRD_ACRF FAMILY)"/>
    <property type="match status" value="1"/>
</dbReference>
<dbReference type="InterPro" id="IPR001036">
    <property type="entry name" value="Acrflvin-R"/>
</dbReference>
<dbReference type="Gene3D" id="3.30.70.1430">
    <property type="entry name" value="Multidrug efflux transporter AcrB pore domain"/>
    <property type="match status" value="2"/>
</dbReference>
<feature type="transmembrane region" description="Helical" evidence="7">
    <location>
        <begin position="337"/>
        <end position="353"/>
    </location>
</feature>
<dbReference type="InterPro" id="IPR027463">
    <property type="entry name" value="AcrB_DN_DC_subdom"/>
</dbReference>
<feature type="transmembrane region" description="Helical" evidence="7">
    <location>
        <begin position="12"/>
        <end position="30"/>
    </location>
</feature>
<dbReference type="EMBL" id="QOQW01000023">
    <property type="protein sequence ID" value="RCK78411.1"/>
    <property type="molecule type" value="Genomic_DNA"/>
</dbReference>
<dbReference type="SUPFAM" id="SSF82693">
    <property type="entry name" value="Multidrug efflux transporter AcrB pore domain, PN1, PN2, PC1 and PC2 subdomains"/>
    <property type="match status" value="3"/>
</dbReference>
<keyword evidence="2" id="KW-0813">Transport</keyword>
<dbReference type="PRINTS" id="PR00702">
    <property type="entry name" value="ACRIFLAVINRP"/>
</dbReference>
<dbReference type="InterPro" id="IPR004763">
    <property type="entry name" value="CusA-like"/>
</dbReference>
<evidence type="ECO:0000256" key="4">
    <source>
        <dbReference type="ARBA" id="ARBA00022692"/>
    </source>
</evidence>
<evidence type="ECO:0000256" key="2">
    <source>
        <dbReference type="ARBA" id="ARBA00022448"/>
    </source>
</evidence>
<dbReference type="SUPFAM" id="SSF82714">
    <property type="entry name" value="Multidrug efflux transporter AcrB TolC docking domain, DN and DC subdomains"/>
    <property type="match status" value="2"/>
</dbReference>
<evidence type="ECO:0000256" key="5">
    <source>
        <dbReference type="ARBA" id="ARBA00022989"/>
    </source>
</evidence>
<evidence type="ECO:0000313" key="8">
    <source>
        <dbReference type="EMBL" id="RCK78411.1"/>
    </source>
</evidence>
<dbReference type="Pfam" id="PF00873">
    <property type="entry name" value="ACR_tran"/>
    <property type="match status" value="1"/>
</dbReference>
<protein>
    <submittedName>
        <fullName evidence="8">Cobalt-zinc-cadmium resistance protein CzcA</fullName>
    </submittedName>
</protein>
<organism evidence="8 9">
    <name type="scientific">Candidatus Ozemobacter sibiricus</name>
    <dbReference type="NCBI Taxonomy" id="2268124"/>
    <lineage>
        <taxon>Bacteria</taxon>
        <taxon>Candidatus Ozemobacteria</taxon>
        <taxon>Candidatus Ozemobacterales</taxon>
        <taxon>Candidatus Ozemobacteraceae</taxon>
        <taxon>Candidatus Ozemobacter</taxon>
    </lineage>
</organism>
<dbReference type="Proteomes" id="UP000252355">
    <property type="component" value="Unassembled WGS sequence"/>
</dbReference>
<proteinExistence type="predicted"/>
<keyword evidence="3" id="KW-1003">Cell membrane</keyword>
<comment type="subcellular location">
    <subcellularLocation>
        <location evidence="1">Cell membrane</location>
        <topology evidence="1">Multi-pass membrane protein</topology>
    </subcellularLocation>
</comment>
<comment type="caution">
    <text evidence="8">The sequence shown here is derived from an EMBL/GenBank/DDBJ whole genome shotgun (WGS) entry which is preliminary data.</text>
</comment>
<dbReference type="Gene3D" id="3.30.2090.10">
    <property type="entry name" value="Multidrug efflux transporter AcrB TolC docking domain, DN and DC subdomains"/>
    <property type="match status" value="2"/>
</dbReference>
<dbReference type="PANTHER" id="PTHR32063">
    <property type="match status" value="1"/>
</dbReference>
<dbReference type="AlphaFoldDB" id="A0A367ZM16"/>
<evidence type="ECO:0000256" key="3">
    <source>
        <dbReference type="ARBA" id="ARBA00022475"/>
    </source>
</evidence>
<dbReference type="GO" id="GO:0008324">
    <property type="term" value="F:monoatomic cation transmembrane transporter activity"/>
    <property type="evidence" value="ECO:0007669"/>
    <property type="project" value="InterPro"/>
</dbReference>
<evidence type="ECO:0000256" key="7">
    <source>
        <dbReference type="SAM" id="Phobius"/>
    </source>
</evidence>
<evidence type="ECO:0000313" key="9">
    <source>
        <dbReference type="Proteomes" id="UP000252355"/>
    </source>
</evidence>
<feature type="transmembrane region" description="Helical" evidence="7">
    <location>
        <begin position="860"/>
        <end position="879"/>
    </location>
</feature>
<keyword evidence="5 7" id="KW-1133">Transmembrane helix</keyword>
<dbReference type="SUPFAM" id="SSF82866">
    <property type="entry name" value="Multidrug efflux transporter AcrB transmembrane domain"/>
    <property type="match status" value="2"/>
</dbReference>
<feature type="transmembrane region" description="Helical" evidence="7">
    <location>
        <begin position="438"/>
        <end position="455"/>
    </location>
</feature>
<feature type="transmembrane region" description="Helical" evidence="7">
    <location>
        <begin position="912"/>
        <end position="936"/>
    </location>
</feature>
<feature type="transmembrane region" description="Helical" evidence="7">
    <location>
        <begin position="886"/>
        <end position="906"/>
    </location>
</feature>
<dbReference type="Gene3D" id="3.30.70.1440">
    <property type="entry name" value="Multidrug efflux transporter AcrB pore domain"/>
    <property type="match status" value="1"/>
</dbReference>
<sequence>MEETFRTLLSQRVFIFLLGGILIVAGLVAWQQLPIDAFPDVTNTQVMVLTKAEGFSPLDVEQRVTFPLEQKMGGLPRVREVRSTSKAGLSQLVVIFEDGVDIYFARQVVLERLQEAARHLPPGLEPELAPITTGLGEIFQYTLDSASASAMELRTLQDWVVAPQLRPLPGVTEVNSFGGYLKQYHVLPDPDRLQKYGITLPEIVAALDRNNANAPGHYVTQGWEQQYIRSVGLLTSIADIENIVLRAPGGVPIRIRDVARVEIGHAPRQGAVTRDGRGEVVAGMVMMLKDENSKTVVDSVKNRLPQIRQSLPPDVHLNVFYDRTSLIQACLRTVLEALRDGALWVVVVLFIFLAELSTSLIVVVSIPFTFLASFVIMKWWGLSSNLMSLGGLAFTVGMVSDASIVVIENARRHLRRLPAGASRVAAVARATAEVMRPLTFSVLIIVIVLVPLLLLEGMEGKMFGPLALTMLISLLASLGVALLLVPAFGTTFLPLGEEREFRIIKGGYRLYEALLGLALRVPPATGLLALLLLGGIGALGRTIGTEFMPPLDEGAIAINVVRLPNASLDGAVKVSTAMEQALADIPEIAAVVSKTGRAEISEDPMGPEQTDLIITLKEPGSLPGARPKAEILRAIQERLEKLPGLRFSYSQPIALRVNELISGIKSDVAVKVFGDDLDTLTRLSGEVLAALAKTPGAADVKATQLSTMSQLDVQIDRAAASRYGLNVSEINDLIGMAVGGHVATTLIEGQRRFDVLVRYPPEVRADPEAISRLKVTGPEGQLIPLGQVARIARVEVPIEITRENGQRRMVVEANIRGRDLGGFIAELRDHLQPLASRLPPGYFLQIGGQFENQQRAMTRLSIVVPIALLLILILLVMALGSFRDALLVLVNLPFALVGGVAGLWWYGMPFTVSAAIAFIVLLGVAVQDGVLLVTFYRQLLQEGHAPAAAVRLGSVQRFRPLMMTTLTTFIGHLPMIISTGSGADIQKPLAVVVNFGLLSSTFLTLLVLPALFLMVESLFQPANRADRDGETVGRSE</sequence>
<keyword evidence="4 7" id="KW-0812">Transmembrane</keyword>
<accession>A0A367ZM16</accession>
<keyword evidence="6 7" id="KW-0472">Membrane</keyword>
<dbReference type="Gene3D" id="3.30.70.1320">
    <property type="entry name" value="Multidrug efflux transporter AcrB pore domain like"/>
    <property type="match status" value="1"/>
</dbReference>
<evidence type="ECO:0000256" key="6">
    <source>
        <dbReference type="ARBA" id="ARBA00023136"/>
    </source>
</evidence>
<feature type="transmembrane region" description="Helical" evidence="7">
    <location>
        <begin position="514"/>
        <end position="539"/>
    </location>
</feature>
<feature type="transmembrane region" description="Helical" evidence="7">
    <location>
        <begin position="989"/>
        <end position="1015"/>
    </location>
</feature>
<gene>
    <name evidence="8" type="ORF">OZSIB_1513</name>
</gene>
<evidence type="ECO:0000256" key="1">
    <source>
        <dbReference type="ARBA" id="ARBA00004651"/>
    </source>
</evidence>
<feature type="transmembrane region" description="Helical" evidence="7">
    <location>
        <begin position="467"/>
        <end position="493"/>
    </location>
</feature>
<dbReference type="Gene3D" id="1.20.1640.10">
    <property type="entry name" value="Multidrug efflux transporter AcrB transmembrane domain"/>
    <property type="match status" value="2"/>
</dbReference>
<dbReference type="GO" id="GO:0005886">
    <property type="term" value="C:plasma membrane"/>
    <property type="evidence" value="ECO:0007669"/>
    <property type="project" value="UniProtKB-SubCell"/>
</dbReference>
<reference evidence="8 9" key="1">
    <citation type="submission" date="2018-05" db="EMBL/GenBank/DDBJ databases">
        <title>A metagenomic window into the 2 km-deep terrestrial subsurface aquifer revealed taxonomically and functionally diverse microbial community comprising novel uncultured bacterial lineages.</title>
        <authorList>
            <person name="Kadnikov V.V."/>
            <person name="Mardanov A.V."/>
            <person name="Beletsky A.V."/>
            <person name="Banks D."/>
            <person name="Pimenov N.V."/>
            <person name="Frank Y.A."/>
            <person name="Karnachuk O.V."/>
            <person name="Ravin N.V."/>
        </authorList>
    </citation>
    <scope>NUCLEOTIDE SEQUENCE [LARGE SCALE GENOMIC DNA]</scope>
    <source>
        <strain evidence="8">BY5</strain>
    </source>
</reference>
<name>A0A367ZM16_9BACT</name>